<gene>
    <name evidence="10" type="ORF">SEVIR_3G286700v2</name>
</gene>
<feature type="transmembrane region" description="Helical" evidence="7">
    <location>
        <begin position="249"/>
        <end position="272"/>
    </location>
</feature>
<reference evidence="10" key="1">
    <citation type="submission" date="2019-03" db="EMBL/GenBank/DDBJ databases">
        <title>WGS assembly of Setaria viridis.</title>
        <authorList>
            <person name="Huang P."/>
            <person name="Jenkins J."/>
            <person name="Grimwood J."/>
            <person name="Barry K."/>
            <person name="Healey A."/>
            <person name="Mamidi S."/>
            <person name="Sreedasyam A."/>
            <person name="Shu S."/>
            <person name="Feldman M."/>
            <person name="Wu J."/>
            <person name="Yu Y."/>
            <person name="Chen C."/>
            <person name="Johnson J."/>
            <person name="Rokhsar D."/>
            <person name="Baxter I."/>
            <person name="Schmutz J."/>
            <person name="Brutnell T."/>
            <person name="Kellogg E."/>
        </authorList>
    </citation>
    <scope>NUCLEOTIDE SEQUENCE [LARGE SCALE GENOMIC DNA]</scope>
</reference>
<dbReference type="PANTHER" id="PTHR46084:SF29">
    <property type="entry name" value="OS05G0353500 PROTEIN"/>
    <property type="match status" value="1"/>
</dbReference>
<feature type="signal peptide" evidence="8">
    <location>
        <begin position="1"/>
        <end position="24"/>
    </location>
</feature>
<evidence type="ECO:0000259" key="9">
    <source>
        <dbReference type="PROSITE" id="PS50011"/>
    </source>
</evidence>
<dbReference type="GO" id="GO:0005524">
    <property type="term" value="F:ATP binding"/>
    <property type="evidence" value="ECO:0007669"/>
    <property type="project" value="InterPro"/>
</dbReference>
<keyword evidence="4 7" id="KW-0472">Membrane</keyword>
<protein>
    <recommendedName>
        <fullName evidence="9">Protein kinase domain-containing protein</fullName>
    </recommendedName>
</protein>
<dbReference type="PROSITE" id="PS50011">
    <property type="entry name" value="PROTEIN_KINASE_DOM"/>
    <property type="match status" value="1"/>
</dbReference>
<name>A0A4V6DA16_SETVI</name>
<dbReference type="OMA" id="CADRDPR"/>
<evidence type="ECO:0000313" key="11">
    <source>
        <dbReference type="Proteomes" id="UP000298652"/>
    </source>
</evidence>
<dbReference type="InterPro" id="IPR000719">
    <property type="entry name" value="Prot_kinase_dom"/>
</dbReference>
<dbReference type="Pfam" id="PF07714">
    <property type="entry name" value="PK_Tyr_Ser-Thr"/>
    <property type="match status" value="1"/>
</dbReference>
<dbReference type="Proteomes" id="UP000298652">
    <property type="component" value="Chromosome 3"/>
</dbReference>
<evidence type="ECO:0000256" key="5">
    <source>
        <dbReference type="ARBA" id="ARBA00046288"/>
    </source>
</evidence>
<dbReference type="InterPro" id="IPR011009">
    <property type="entry name" value="Kinase-like_dom_sf"/>
</dbReference>
<dbReference type="GO" id="GO:0012505">
    <property type="term" value="C:endomembrane system"/>
    <property type="evidence" value="ECO:0007669"/>
    <property type="project" value="UniProtKB-SubCell"/>
</dbReference>
<dbReference type="GO" id="GO:0004672">
    <property type="term" value="F:protein kinase activity"/>
    <property type="evidence" value="ECO:0007669"/>
    <property type="project" value="InterPro"/>
</dbReference>
<feature type="domain" description="Protein kinase" evidence="9">
    <location>
        <begin position="312"/>
        <end position="572"/>
    </location>
</feature>
<keyword evidence="1 7" id="KW-0812">Transmembrane</keyword>
<comment type="subcellular location">
    <subcellularLocation>
        <location evidence="5">Endomembrane system</location>
        <topology evidence="5">Single-pass type I membrane protein</topology>
    </subcellularLocation>
</comment>
<dbReference type="SUPFAM" id="SSF56112">
    <property type="entry name" value="Protein kinase-like (PK-like)"/>
    <property type="match status" value="1"/>
</dbReference>
<evidence type="ECO:0000256" key="3">
    <source>
        <dbReference type="ARBA" id="ARBA00022989"/>
    </source>
</evidence>
<dbReference type="Gene3D" id="1.10.510.10">
    <property type="entry name" value="Transferase(Phosphotransferase) domain 1"/>
    <property type="match status" value="1"/>
</dbReference>
<evidence type="ECO:0000313" key="10">
    <source>
        <dbReference type="EMBL" id="TKW27876.1"/>
    </source>
</evidence>
<dbReference type="EMBL" id="CM016554">
    <property type="protein sequence ID" value="TKW27876.1"/>
    <property type="molecule type" value="Genomic_DNA"/>
</dbReference>
<keyword evidence="3 7" id="KW-1133">Transmembrane helix</keyword>
<evidence type="ECO:0000256" key="2">
    <source>
        <dbReference type="ARBA" id="ARBA00022729"/>
    </source>
</evidence>
<evidence type="ECO:0000256" key="1">
    <source>
        <dbReference type="ARBA" id="ARBA00022692"/>
    </source>
</evidence>
<dbReference type="FunFam" id="3.30.200.20:FF:000489">
    <property type="entry name" value="Inactive receptor-like serine/threonine-protein kinase"/>
    <property type="match status" value="1"/>
</dbReference>
<dbReference type="InterPro" id="IPR001245">
    <property type="entry name" value="Ser-Thr/Tyr_kinase_cat_dom"/>
</dbReference>
<keyword evidence="11" id="KW-1185">Reference proteome</keyword>
<dbReference type="Gene3D" id="3.30.200.20">
    <property type="entry name" value="Phosphorylase Kinase, domain 1"/>
    <property type="match status" value="1"/>
</dbReference>
<evidence type="ECO:0000256" key="8">
    <source>
        <dbReference type="SAM" id="SignalP"/>
    </source>
</evidence>
<sequence length="599" mass="66314">MEKMRRRRWMVGVLLLVALVSVLPHLGSSNDAGQGTLNPEEDIRSDSEARSPNVVHKYLAHVSTILPSCTALHELYVEWWIEQVELGIMHWLSERRKLTAEPPKAEAPEITHGDRTRKILQEQQNKYWSGRFDSNKAAWPDFTNNNPSAGGGGFQGPPSTFTPNRQPQYPQWPPWPWTPKATPPISFPPSPAPAPSPAVFAKPLPLPAHDSNPSQSIALPPQPADNGSRPVIAGVATGGRHSNHVGRPVYVIAAAGASLLAAVSVAVFLLCYRSSKVVTVRPWATGLSGQLQKAFVTGVPSLKRSELELACEDFSNVIGSLPDYMVYKGTLSSGVEIAVVSTTKSSAKEWSKHCETQFRKKITSLSRVNHKNFVNLLGYCQEEQPFTRMMVFEYAPNGTLFEHLHVREDGHLDWPTRLRVAVGVAYCLEHMHQLSPPEILRTLDTSTICLTDDFAAKISDVFFCDEPREEESLPPSPALADREGVVYSYGMVLLETMAGRFTASAGGLLEGWAAGYLRGERRLRDVVDPALRRSFNAATVDRLDGVIRGCTDREPRRRLTMPEVARRLREITAMPPDAATPKVSPLWWAELEIISTEVN</sequence>
<dbReference type="PANTHER" id="PTHR46084">
    <property type="entry name" value="PROTEIN MALE DISCOVERER 2"/>
    <property type="match status" value="1"/>
</dbReference>
<organism evidence="10 11">
    <name type="scientific">Setaria viridis</name>
    <name type="common">Green bristlegrass</name>
    <name type="synonym">Setaria italica subsp. viridis</name>
    <dbReference type="NCBI Taxonomy" id="4556"/>
    <lineage>
        <taxon>Eukaryota</taxon>
        <taxon>Viridiplantae</taxon>
        <taxon>Streptophyta</taxon>
        <taxon>Embryophyta</taxon>
        <taxon>Tracheophyta</taxon>
        <taxon>Spermatophyta</taxon>
        <taxon>Magnoliopsida</taxon>
        <taxon>Liliopsida</taxon>
        <taxon>Poales</taxon>
        <taxon>Poaceae</taxon>
        <taxon>PACMAD clade</taxon>
        <taxon>Panicoideae</taxon>
        <taxon>Panicodae</taxon>
        <taxon>Paniceae</taxon>
        <taxon>Cenchrinae</taxon>
        <taxon>Setaria</taxon>
    </lineage>
</organism>
<dbReference type="AlphaFoldDB" id="A0A4V6DA16"/>
<evidence type="ECO:0000256" key="6">
    <source>
        <dbReference type="SAM" id="MobiDB-lite"/>
    </source>
</evidence>
<evidence type="ECO:0000256" key="4">
    <source>
        <dbReference type="ARBA" id="ARBA00023136"/>
    </source>
</evidence>
<dbReference type="Gramene" id="TKW27876">
    <property type="protein sequence ID" value="TKW27876"/>
    <property type="gene ID" value="SEVIR_3G286700v2"/>
</dbReference>
<evidence type="ECO:0000256" key="7">
    <source>
        <dbReference type="SAM" id="Phobius"/>
    </source>
</evidence>
<accession>A0A4V6DA16</accession>
<feature type="chain" id="PRO_5020256121" description="Protein kinase domain-containing protein" evidence="8">
    <location>
        <begin position="25"/>
        <end position="599"/>
    </location>
</feature>
<feature type="region of interest" description="Disordered" evidence="6">
    <location>
        <begin position="138"/>
        <end position="226"/>
    </location>
</feature>
<proteinExistence type="predicted"/>
<feature type="compositionally biased region" description="Pro residues" evidence="6">
    <location>
        <begin position="170"/>
        <end position="196"/>
    </location>
</feature>
<keyword evidence="2 8" id="KW-0732">Signal</keyword>